<evidence type="ECO:0000313" key="2">
    <source>
        <dbReference type="Proteomes" id="UP000016638"/>
    </source>
</evidence>
<protein>
    <submittedName>
        <fullName evidence="1">Uncharacterized protein</fullName>
    </submittedName>
</protein>
<keyword evidence="2" id="KW-1185">Reference proteome</keyword>
<dbReference type="EMBL" id="AWEZ01000017">
    <property type="protein sequence ID" value="ERL10059.1"/>
    <property type="molecule type" value="Genomic_DNA"/>
</dbReference>
<dbReference type="Proteomes" id="UP000016638">
    <property type="component" value="Unassembled WGS sequence"/>
</dbReference>
<accession>U2TAI7</accession>
<name>U2TAI7_9ACTN</name>
<dbReference type="STRING" id="1125712.HMPREF1316_1443"/>
<gene>
    <name evidence="1" type="ORF">HMPREF1316_1443</name>
</gene>
<proteinExistence type="predicted"/>
<dbReference type="OrthoDB" id="3174856at2"/>
<comment type="caution">
    <text evidence="1">The sequence shown here is derived from an EMBL/GenBank/DDBJ whole genome shotgun (WGS) entry which is preliminary data.</text>
</comment>
<organism evidence="1 2">
    <name type="scientific">Olsenella profusa F0195</name>
    <dbReference type="NCBI Taxonomy" id="1125712"/>
    <lineage>
        <taxon>Bacteria</taxon>
        <taxon>Bacillati</taxon>
        <taxon>Actinomycetota</taxon>
        <taxon>Coriobacteriia</taxon>
        <taxon>Coriobacteriales</taxon>
        <taxon>Atopobiaceae</taxon>
        <taxon>Olsenella</taxon>
    </lineage>
</organism>
<sequence>MGASPSPYVPAPEHGDLQRLIEEVFEAAEGPRGARTVSKLDLLMRADIDDLSDDLREVIDLMPGGRFERRRLCDQMNSIITAHGWAYAYGTVE</sequence>
<dbReference type="AlphaFoldDB" id="U2TAI7"/>
<dbReference type="PATRIC" id="fig|1125712.3.peg.477"/>
<evidence type="ECO:0000313" key="1">
    <source>
        <dbReference type="EMBL" id="ERL10059.1"/>
    </source>
</evidence>
<reference evidence="1 2" key="1">
    <citation type="submission" date="2013-08" db="EMBL/GenBank/DDBJ databases">
        <authorList>
            <person name="Durkin A.S."/>
            <person name="Haft D.R."/>
            <person name="McCorrison J."/>
            <person name="Torralba M."/>
            <person name="Gillis M."/>
            <person name="Haft D.H."/>
            <person name="Methe B."/>
            <person name="Sutton G."/>
            <person name="Nelson K.E."/>
        </authorList>
    </citation>
    <scope>NUCLEOTIDE SEQUENCE [LARGE SCALE GENOMIC DNA]</scope>
    <source>
        <strain evidence="1 2">F0195</strain>
    </source>
</reference>
<dbReference type="eggNOG" id="ENOG5032DN3">
    <property type="taxonomic scope" value="Bacteria"/>
</dbReference>